<keyword evidence="2" id="KW-0614">Plasmid</keyword>
<dbReference type="InterPro" id="IPR019106">
    <property type="entry name" value="T4SS_TrbC"/>
</dbReference>
<dbReference type="RefSeq" id="WP_010466580.1">
    <property type="nucleotide sequence ID" value="NZ_CP005961.1"/>
</dbReference>
<accession>A0A024ELR5</accession>
<geneLocation type="plasmid" evidence="3"/>
<dbReference type="EMBL" id="CP005961">
    <property type="protein sequence ID" value="AHZ73697.1"/>
    <property type="molecule type" value="Genomic_DNA"/>
</dbReference>
<dbReference type="HOGENOM" id="CLU_051139_0_0_6"/>
<sequence>MVRLRSALIYAAVICSVAQAYGSTDFAAQESAAIENFKDVLDGIKTNTDKQVDFVLKTEDLSFAKTPLMPDSNSVDPVPVDHDRTYQVFVSWSLGEAEIKNLIKEYHDNREVELVFRGIPDGLTLQDALAKVQRLSLETKSNTPVLINPVLFEESQIETVPQVRKVVGKQTLYVVSGTTSVQAADEQYQKDKVSRPKAIGPGLRIAERDLIEVLKERLAKVNFSELKDKALRRFWSNQVFAELSPATTSRVRKLDPSVVVPQDITGVDGSLIHKAGDRINPLDIRPFTQRLVIIDPSYEKQINFAKAQIENYGDKQNVVIILSEVDRQKGWDGFTEVQNKVGRAVYILKDDVRTRFSIDFTPSVVTAADRSFYIEEVAGESLP</sequence>
<evidence type="ECO:0000313" key="2">
    <source>
        <dbReference type="EMBL" id="AHZ73697.1"/>
    </source>
</evidence>
<evidence type="ECO:0000256" key="1">
    <source>
        <dbReference type="SAM" id="SignalP"/>
    </source>
</evidence>
<protein>
    <recommendedName>
        <fullName evidence="4">Pilus assembly protein</fullName>
    </recommendedName>
</protein>
<dbReference type="OrthoDB" id="6625590at2"/>
<gene>
    <name evidence="2" type="ORF">OU5_P0445</name>
</gene>
<evidence type="ECO:0000313" key="3">
    <source>
        <dbReference type="Proteomes" id="UP000026913"/>
    </source>
</evidence>
<dbReference type="Proteomes" id="UP000026913">
    <property type="component" value="Plasmid unnamed"/>
</dbReference>
<dbReference type="AlphaFoldDB" id="A0A024ELR5"/>
<organism evidence="2 3">
    <name type="scientific">Pseudomonas mandelii JR-1</name>
    <dbReference type="NCBI Taxonomy" id="1147786"/>
    <lineage>
        <taxon>Bacteria</taxon>
        <taxon>Pseudomonadati</taxon>
        <taxon>Pseudomonadota</taxon>
        <taxon>Gammaproteobacteria</taxon>
        <taxon>Pseudomonadales</taxon>
        <taxon>Pseudomonadaceae</taxon>
        <taxon>Pseudomonas</taxon>
    </lineage>
</organism>
<dbReference type="KEGG" id="pman:OU5_P0445"/>
<proteinExistence type="predicted"/>
<reference evidence="2 3" key="1">
    <citation type="journal article" date="2012" name="J. Bacteriol.">
        <title>Genome sequence of cold-adapted Pseudomonas mandelii strain JR-1.</title>
        <authorList>
            <person name="Jang S.H."/>
            <person name="Kim J."/>
            <person name="Kim J."/>
            <person name="Hong S."/>
            <person name="Lee C."/>
        </authorList>
    </citation>
    <scope>NUCLEOTIDE SEQUENCE [LARGE SCALE GENOMIC DNA]</scope>
    <source>
        <strain evidence="2 3">JR-1</strain>
        <plasmid evidence="3">Plasmid</plasmid>
    </source>
</reference>
<name>A0A024ELR5_9PSED</name>
<feature type="signal peptide" evidence="1">
    <location>
        <begin position="1"/>
        <end position="20"/>
    </location>
</feature>
<dbReference type="Pfam" id="PF09673">
    <property type="entry name" value="TrbC_Ftype"/>
    <property type="match status" value="1"/>
</dbReference>
<feature type="chain" id="PRO_5001528524" description="Pilus assembly protein" evidence="1">
    <location>
        <begin position="21"/>
        <end position="383"/>
    </location>
</feature>
<evidence type="ECO:0008006" key="4">
    <source>
        <dbReference type="Google" id="ProtNLM"/>
    </source>
</evidence>
<keyword evidence="1" id="KW-0732">Signal</keyword>